<dbReference type="EMBL" id="JAWPFQ010000006">
    <property type="protein sequence ID" value="MDW2916235.1"/>
    <property type="molecule type" value="Genomic_DNA"/>
</dbReference>
<reference evidence="2" key="1">
    <citation type="submission" date="2023-10" db="EMBL/GenBank/DDBJ databases">
        <title>Genome sequences of Myoplasma ovipneumoniae isolated from sheep.</title>
        <authorList>
            <person name="Spergser J."/>
        </authorList>
    </citation>
    <scope>NUCLEOTIDE SEQUENCE</scope>
    <source>
        <strain evidence="2">5474_3</strain>
    </source>
</reference>
<feature type="non-terminal residue" evidence="2">
    <location>
        <position position="1"/>
    </location>
</feature>
<sequence>FVIHSDHGFQYTSKVYIDKINKMGGTVSLSRIGNSLDNREAEYWFSIIKSECLNELNYSKITFEDLKKIIADYIFWYNNYRIQSILNWKTPQQYAMML</sequence>
<organism evidence="2 3">
    <name type="scientific">Mesomycoplasma ovipneumoniae</name>
    <dbReference type="NCBI Taxonomy" id="29562"/>
    <lineage>
        <taxon>Bacteria</taxon>
        <taxon>Bacillati</taxon>
        <taxon>Mycoplasmatota</taxon>
        <taxon>Mycoplasmoidales</taxon>
        <taxon>Metamycoplasmataceae</taxon>
        <taxon>Mesomycoplasma</taxon>
    </lineage>
</organism>
<dbReference type="SUPFAM" id="SSF53098">
    <property type="entry name" value="Ribonuclease H-like"/>
    <property type="match status" value="1"/>
</dbReference>
<dbReference type="Pfam" id="PF13333">
    <property type="entry name" value="rve_2"/>
    <property type="match status" value="1"/>
</dbReference>
<name>A0AAP6CTZ9_9BACT</name>
<evidence type="ECO:0000313" key="3">
    <source>
        <dbReference type="Proteomes" id="UP001287983"/>
    </source>
</evidence>
<dbReference type="InterPro" id="IPR001584">
    <property type="entry name" value="Integrase_cat-core"/>
</dbReference>
<evidence type="ECO:0000259" key="1">
    <source>
        <dbReference type="PROSITE" id="PS50994"/>
    </source>
</evidence>
<dbReference type="PROSITE" id="PS50994">
    <property type="entry name" value="INTEGRASE"/>
    <property type="match status" value="1"/>
</dbReference>
<dbReference type="AlphaFoldDB" id="A0AAP6CTZ9"/>
<dbReference type="GO" id="GO:0015074">
    <property type="term" value="P:DNA integration"/>
    <property type="evidence" value="ECO:0007669"/>
    <property type="project" value="InterPro"/>
</dbReference>
<dbReference type="InterPro" id="IPR012337">
    <property type="entry name" value="RNaseH-like_sf"/>
</dbReference>
<accession>A0AAP6CTZ9</accession>
<dbReference type="RefSeq" id="WP_318046911.1">
    <property type="nucleotide sequence ID" value="NZ_JAWPFQ010000006.1"/>
</dbReference>
<feature type="domain" description="Integrase catalytic" evidence="1">
    <location>
        <begin position="1"/>
        <end position="98"/>
    </location>
</feature>
<gene>
    <name evidence="2" type="ORF">R7W55_01175</name>
</gene>
<dbReference type="Gene3D" id="3.30.420.10">
    <property type="entry name" value="Ribonuclease H-like superfamily/Ribonuclease H"/>
    <property type="match status" value="1"/>
</dbReference>
<evidence type="ECO:0000313" key="2">
    <source>
        <dbReference type="EMBL" id="MDW2916235.1"/>
    </source>
</evidence>
<dbReference type="GO" id="GO:0003676">
    <property type="term" value="F:nucleic acid binding"/>
    <property type="evidence" value="ECO:0007669"/>
    <property type="project" value="InterPro"/>
</dbReference>
<dbReference type="Proteomes" id="UP001287983">
    <property type="component" value="Unassembled WGS sequence"/>
</dbReference>
<dbReference type="InterPro" id="IPR036397">
    <property type="entry name" value="RNaseH_sf"/>
</dbReference>
<comment type="caution">
    <text evidence="2">The sequence shown here is derived from an EMBL/GenBank/DDBJ whole genome shotgun (WGS) entry which is preliminary data.</text>
</comment>
<dbReference type="PANTHER" id="PTHR46889:SF4">
    <property type="entry name" value="TRANSPOSASE INSO FOR INSERTION SEQUENCE ELEMENT IS911B-RELATED"/>
    <property type="match status" value="1"/>
</dbReference>
<dbReference type="PANTHER" id="PTHR46889">
    <property type="entry name" value="TRANSPOSASE INSF FOR INSERTION SEQUENCE IS3B-RELATED"/>
    <property type="match status" value="1"/>
</dbReference>
<protein>
    <submittedName>
        <fullName evidence="2">IS3 family transposase</fullName>
    </submittedName>
</protein>
<proteinExistence type="predicted"/>
<dbReference type="InterPro" id="IPR050900">
    <property type="entry name" value="Transposase_IS3/IS150/IS904"/>
</dbReference>